<protein>
    <submittedName>
        <fullName evidence="2">DUF4381 domain-containing protein</fullName>
    </submittedName>
</protein>
<keyword evidence="1" id="KW-0472">Membrane</keyword>
<dbReference type="Proteomes" id="UP000322981">
    <property type="component" value="Unassembled WGS sequence"/>
</dbReference>
<reference evidence="2 3" key="1">
    <citation type="submission" date="2019-09" db="EMBL/GenBank/DDBJ databases">
        <title>Whole-genome sequence of the purple sulfur bacterium Thiohalocapsa marina DSM 19078.</title>
        <authorList>
            <person name="Kyndt J.A."/>
            <person name="Meyer T.E."/>
        </authorList>
    </citation>
    <scope>NUCLEOTIDE SEQUENCE [LARGE SCALE GENOMIC DNA]</scope>
    <source>
        <strain evidence="2 3">DSM 19078</strain>
    </source>
</reference>
<accession>A0A5M8FHY6</accession>
<name>A0A5M8FHY6_9GAMM</name>
<dbReference type="AlphaFoldDB" id="A0A5M8FHY6"/>
<keyword evidence="1" id="KW-0812">Transmembrane</keyword>
<evidence type="ECO:0000313" key="3">
    <source>
        <dbReference type="Proteomes" id="UP000322981"/>
    </source>
</evidence>
<dbReference type="OrthoDB" id="283083at2"/>
<sequence>MFSVEPQALRDIHAVMGNPWWPLAPGWWLLFAALLLLALVLWRVDGAWRVRFPLPVLTLGSWRQEAARVLRRLRREANHAAPKATASELSELLRRIAMARHGRAACAGLHGADWLRWLSAHDPRGFDWVAEGDLLLHAPYAPPADVAAERAALRRLIDAAMAWVGTADRAPTGSESSA</sequence>
<dbReference type="Pfam" id="PF14316">
    <property type="entry name" value="DUF4381"/>
    <property type="match status" value="1"/>
</dbReference>
<dbReference type="InterPro" id="IPR025489">
    <property type="entry name" value="DUF4381"/>
</dbReference>
<comment type="caution">
    <text evidence="2">The sequence shown here is derived from an EMBL/GenBank/DDBJ whole genome shotgun (WGS) entry which is preliminary data.</text>
</comment>
<dbReference type="RefSeq" id="WP_150093811.1">
    <property type="nucleotide sequence ID" value="NZ_JBFUOH010000077.1"/>
</dbReference>
<evidence type="ECO:0000256" key="1">
    <source>
        <dbReference type="SAM" id="Phobius"/>
    </source>
</evidence>
<dbReference type="EMBL" id="VWXX01000021">
    <property type="protein sequence ID" value="KAA6184339.1"/>
    <property type="molecule type" value="Genomic_DNA"/>
</dbReference>
<feature type="transmembrane region" description="Helical" evidence="1">
    <location>
        <begin position="20"/>
        <end position="42"/>
    </location>
</feature>
<keyword evidence="1" id="KW-1133">Transmembrane helix</keyword>
<gene>
    <name evidence="2" type="ORF">F2Q65_12820</name>
</gene>
<evidence type="ECO:0000313" key="2">
    <source>
        <dbReference type="EMBL" id="KAA6184339.1"/>
    </source>
</evidence>
<keyword evidence="3" id="KW-1185">Reference proteome</keyword>
<proteinExistence type="predicted"/>
<organism evidence="2 3">
    <name type="scientific">Thiohalocapsa marina</name>
    <dbReference type="NCBI Taxonomy" id="424902"/>
    <lineage>
        <taxon>Bacteria</taxon>
        <taxon>Pseudomonadati</taxon>
        <taxon>Pseudomonadota</taxon>
        <taxon>Gammaproteobacteria</taxon>
        <taxon>Chromatiales</taxon>
        <taxon>Chromatiaceae</taxon>
        <taxon>Thiohalocapsa</taxon>
    </lineage>
</organism>